<evidence type="ECO:0000313" key="2">
    <source>
        <dbReference type="Proteomes" id="UP000183926"/>
    </source>
</evidence>
<dbReference type="Proteomes" id="UP000183926">
    <property type="component" value="Unassembled WGS sequence"/>
</dbReference>
<dbReference type="EMBL" id="FPBL01000023">
    <property type="protein sequence ID" value="SFU83635.1"/>
    <property type="molecule type" value="Genomic_DNA"/>
</dbReference>
<gene>
    <name evidence="1" type="ORF">SAMN05216339_1235</name>
</gene>
<accession>A0A1I7JEQ6</accession>
<protein>
    <submittedName>
        <fullName evidence="1">Uncharacterized protein</fullName>
    </submittedName>
</protein>
<name>A0A1I7JEQ6_9PROT</name>
<proteinExistence type="predicted"/>
<sequence>MDTRLKRLEQDLKRDLELQSPEGSKLTRLIHALHELAKEDKRVEAILRSFSLL</sequence>
<dbReference type="AlphaFoldDB" id="A0A1I7JEQ6"/>
<organism evidence="1 2">
    <name type="scientific">Nitrosomonas eutropha</name>
    <dbReference type="NCBI Taxonomy" id="916"/>
    <lineage>
        <taxon>Bacteria</taxon>
        <taxon>Pseudomonadati</taxon>
        <taxon>Pseudomonadota</taxon>
        <taxon>Betaproteobacteria</taxon>
        <taxon>Nitrosomonadales</taxon>
        <taxon>Nitrosomonadaceae</taxon>
        <taxon>Nitrosomonas</taxon>
    </lineage>
</organism>
<reference evidence="1 2" key="1">
    <citation type="submission" date="2016-10" db="EMBL/GenBank/DDBJ databases">
        <authorList>
            <person name="de Groot N.N."/>
        </authorList>
    </citation>
    <scope>NUCLEOTIDE SEQUENCE [LARGE SCALE GENOMIC DNA]</scope>
    <source>
        <strain evidence="1 2">Nm24</strain>
    </source>
</reference>
<evidence type="ECO:0000313" key="1">
    <source>
        <dbReference type="EMBL" id="SFU83635.1"/>
    </source>
</evidence>